<organism evidence="2 3">
    <name type="scientific">Brachybacterium kimchii</name>
    <dbReference type="NCBI Taxonomy" id="2942909"/>
    <lineage>
        <taxon>Bacteria</taxon>
        <taxon>Bacillati</taxon>
        <taxon>Actinomycetota</taxon>
        <taxon>Actinomycetes</taxon>
        <taxon>Micrococcales</taxon>
        <taxon>Dermabacteraceae</taxon>
        <taxon>Brachybacterium</taxon>
    </lineage>
</organism>
<reference evidence="2" key="1">
    <citation type="submission" date="2022-05" db="EMBL/GenBank/DDBJ databases">
        <title>Genomic analysis of Brachybacterium sp. CBA3104.</title>
        <authorList>
            <person name="Roh S.W."/>
            <person name="Kim Y.B."/>
            <person name="Kim Y."/>
        </authorList>
    </citation>
    <scope>NUCLEOTIDE SEQUENCE</scope>
    <source>
        <strain evidence="2">CBA3104</strain>
    </source>
</reference>
<feature type="compositionally biased region" description="Acidic residues" evidence="1">
    <location>
        <begin position="519"/>
        <end position="529"/>
    </location>
</feature>
<name>A0ABY4N4J0_9MICO</name>
<dbReference type="Proteomes" id="UP001055868">
    <property type="component" value="Chromosome"/>
</dbReference>
<dbReference type="Pfam" id="PF05133">
    <property type="entry name" value="SPP1_portal"/>
    <property type="match status" value="1"/>
</dbReference>
<keyword evidence="3" id="KW-1185">Reference proteome</keyword>
<evidence type="ECO:0000313" key="2">
    <source>
        <dbReference type="EMBL" id="UQN29473.1"/>
    </source>
</evidence>
<protein>
    <submittedName>
        <fullName evidence="2">Phage portal protein</fullName>
    </submittedName>
</protein>
<accession>A0ABY4N4J0</accession>
<evidence type="ECO:0000313" key="3">
    <source>
        <dbReference type="Proteomes" id="UP001055868"/>
    </source>
</evidence>
<feature type="region of interest" description="Disordered" evidence="1">
    <location>
        <begin position="495"/>
        <end position="529"/>
    </location>
</feature>
<dbReference type="EMBL" id="CP097218">
    <property type="protein sequence ID" value="UQN29473.1"/>
    <property type="molecule type" value="Genomic_DNA"/>
</dbReference>
<sequence>MPQRDAWPPEELAEILPAMARWSAWYSGDTAKLSTLYTQDTTQSPFRRQGVFGAVAGAVRRWFWGQTQEETSRPQTKIHVPVASELCQASADLLFGKPPMLTVDDDTTQERLELIMGEGAHNVLAAAAELAAALGGVYLRVAWDQSIAQHPFITRVDADRAIPEFRWGRLVAVTFWATVKRDGGTVWRHLERHETDQDGIGIVRHELYQGTDVALGRVVPLTEANATAGFADVVDADSQVSTLTPGLAVVYVPNQIPNRDWREHPIGANLGRSDLDGVEDLLDQYDEAWSSWMRDLRIGKARIVASQALLDDNGPGQGATLDLDREVYEGVNTPPSAMDSDGGLPIKAVQFDIRVEQHERTVAGLYKQIIAGAGYSAQTFGENSDGGALTATEVRSRESRTYTTRDRKIRAWQEALTALADKSLAIDRAVFRSNVKTDLPVSVQFGNTIQDSQETLARTAQLLSQAMAASVKTRVQMVHPDWSDTEVDEEVARIQEEAGEPAPDPEYLGAFGAGLPTADEPDEEPTGEE</sequence>
<proteinExistence type="predicted"/>
<dbReference type="RefSeq" id="WP_249478670.1">
    <property type="nucleotide sequence ID" value="NZ_CP097218.1"/>
</dbReference>
<gene>
    <name evidence="2" type="ORF">M4486_17840</name>
</gene>
<evidence type="ECO:0000256" key="1">
    <source>
        <dbReference type="SAM" id="MobiDB-lite"/>
    </source>
</evidence>
<dbReference type="InterPro" id="IPR021145">
    <property type="entry name" value="Portal_protein_SPP1_Gp6-like"/>
</dbReference>